<dbReference type="PRINTS" id="PR00127">
    <property type="entry name" value="CLPPROTEASEP"/>
</dbReference>
<dbReference type="NCBIfam" id="NF045542">
    <property type="entry name" value="Clp_rel_HeadMat"/>
    <property type="match status" value="1"/>
</dbReference>
<sequence length="268" mass="29368">MRKWYEIKAAADNSNAEVYIYDYIGYYGVEAKAFIDELNDLDVTSIDLRINTPGGSVFEGNAIYNALKRHKAKITTYIDGIAASMGSIIALAGEKVVIAENAMYMIHNPWTGAYGDARELRKTAETLDKLRESMLNIYHAKTGIEEDALVAMLDEETWLTASECVEQGFADETVEGVSAAASFEKDKFKGCKRVPEQLVSEPKQAAPAIQINGDLGGASAEQIAAALSKLISESDQSLEQPAAIEAETEVFNHRTPLYARLTEIAERT</sequence>
<accession>A0ABS3E924</accession>
<organism evidence="7 8">
    <name type="scientific">Microbulbifer salipaludis</name>
    <dbReference type="NCBI Taxonomy" id="187980"/>
    <lineage>
        <taxon>Bacteria</taxon>
        <taxon>Pseudomonadati</taxon>
        <taxon>Pseudomonadota</taxon>
        <taxon>Gammaproteobacteria</taxon>
        <taxon>Cellvibrionales</taxon>
        <taxon>Microbulbiferaceae</taxon>
        <taxon>Microbulbifer</taxon>
    </lineage>
</organism>
<dbReference type="EMBL" id="JAEKJR010000002">
    <property type="protein sequence ID" value="MBN8431815.1"/>
    <property type="molecule type" value="Genomic_DNA"/>
</dbReference>
<dbReference type="RefSeq" id="WP_207002919.1">
    <property type="nucleotide sequence ID" value="NZ_JAEKJR010000002.1"/>
</dbReference>
<evidence type="ECO:0000256" key="6">
    <source>
        <dbReference type="RuleBase" id="RU003567"/>
    </source>
</evidence>
<evidence type="ECO:0000313" key="8">
    <source>
        <dbReference type="Proteomes" id="UP000664293"/>
    </source>
</evidence>
<dbReference type="SUPFAM" id="SSF52096">
    <property type="entry name" value="ClpP/crotonase"/>
    <property type="match status" value="1"/>
</dbReference>
<evidence type="ECO:0000256" key="4">
    <source>
        <dbReference type="ARBA" id="ARBA00022801"/>
    </source>
</evidence>
<dbReference type="Pfam" id="PF00574">
    <property type="entry name" value="CLP_protease"/>
    <property type="match status" value="1"/>
</dbReference>
<evidence type="ECO:0000313" key="7">
    <source>
        <dbReference type="EMBL" id="MBN8431815.1"/>
    </source>
</evidence>
<dbReference type="CDD" id="cd07016">
    <property type="entry name" value="S14_ClpP_1"/>
    <property type="match status" value="1"/>
</dbReference>
<keyword evidence="5" id="KW-0720">Serine protease</keyword>
<dbReference type="InterPro" id="IPR023562">
    <property type="entry name" value="ClpP/TepA"/>
</dbReference>
<dbReference type="InterPro" id="IPR001907">
    <property type="entry name" value="ClpP"/>
</dbReference>
<comment type="similarity">
    <text evidence="1 6">Belongs to the peptidase S14 family.</text>
</comment>
<evidence type="ECO:0000256" key="1">
    <source>
        <dbReference type="ARBA" id="ARBA00007039"/>
    </source>
</evidence>
<evidence type="ECO:0000256" key="3">
    <source>
        <dbReference type="ARBA" id="ARBA00022670"/>
    </source>
</evidence>
<gene>
    <name evidence="7" type="ORF">JF535_13235</name>
</gene>
<keyword evidence="8" id="KW-1185">Reference proteome</keyword>
<proteinExistence type="inferred from homology"/>
<reference evidence="7 8" key="1">
    <citation type="submission" date="2020-12" db="EMBL/GenBank/DDBJ databases">
        <title>Oil enriched cultivation method for isolating marine PHA-producing bacteria.</title>
        <authorList>
            <person name="Zheng W."/>
            <person name="Yu S."/>
            <person name="Huang Y."/>
        </authorList>
    </citation>
    <scope>NUCLEOTIDE SEQUENCE [LARGE SCALE GENOMIC DNA]</scope>
    <source>
        <strain evidence="7 8">SN0-2</strain>
    </source>
</reference>
<keyword evidence="4" id="KW-0378">Hydrolase</keyword>
<dbReference type="PANTHER" id="PTHR10381:SF70">
    <property type="entry name" value="ATP-DEPENDENT CLP PROTEASE PROTEOLYTIC SUBUNIT"/>
    <property type="match status" value="1"/>
</dbReference>
<keyword evidence="2" id="KW-0963">Cytoplasm</keyword>
<dbReference type="GO" id="GO:0006508">
    <property type="term" value="P:proteolysis"/>
    <property type="evidence" value="ECO:0007669"/>
    <property type="project" value="UniProtKB-KW"/>
</dbReference>
<dbReference type="InterPro" id="IPR029045">
    <property type="entry name" value="ClpP/crotonase-like_dom_sf"/>
</dbReference>
<dbReference type="Gene3D" id="3.90.226.10">
    <property type="entry name" value="2-enoyl-CoA Hydratase, Chain A, domain 1"/>
    <property type="match status" value="1"/>
</dbReference>
<dbReference type="PANTHER" id="PTHR10381">
    <property type="entry name" value="ATP-DEPENDENT CLP PROTEASE PROTEOLYTIC SUBUNIT"/>
    <property type="match status" value="1"/>
</dbReference>
<dbReference type="Proteomes" id="UP000664293">
    <property type="component" value="Unassembled WGS sequence"/>
</dbReference>
<dbReference type="GO" id="GO:0008233">
    <property type="term" value="F:peptidase activity"/>
    <property type="evidence" value="ECO:0007669"/>
    <property type="project" value="UniProtKB-KW"/>
</dbReference>
<comment type="caution">
    <text evidence="7">The sequence shown here is derived from an EMBL/GenBank/DDBJ whole genome shotgun (WGS) entry which is preliminary data.</text>
</comment>
<name>A0ABS3E924_9GAMM</name>
<keyword evidence="3 7" id="KW-0645">Protease</keyword>
<protein>
    <recommendedName>
        <fullName evidence="6">ATP-dependent Clp protease proteolytic subunit</fullName>
    </recommendedName>
</protein>
<evidence type="ECO:0000256" key="5">
    <source>
        <dbReference type="ARBA" id="ARBA00022825"/>
    </source>
</evidence>
<evidence type="ECO:0000256" key="2">
    <source>
        <dbReference type="ARBA" id="ARBA00022490"/>
    </source>
</evidence>